<dbReference type="AlphaFoldDB" id="A0A238J1G8"/>
<accession>A0A238J1G8</accession>
<organism evidence="2 3">
    <name type="scientific">Boseongicola aestuarii</name>
    <dbReference type="NCBI Taxonomy" id="1470561"/>
    <lineage>
        <taxon>Bacteria</taxon>
        <taxon>Pseudomonadati</taxon>
        <taxon>Pseudomonadota</taxon>
        <taxon>Alphaproteobacteria</taxon>
        <taxon>Rhodobacterales</taxon>
        <taxon>Paracoccaceae</taxon>
        <taxon>Boseongicola</taxon>
    </lineage>
</organism>
<dbReference type="Pfam" id="PF22599">
    <property type="entry name" value="SecDF_P1_head"/>
    <property type="match status" value="1"/>
</dbReference>
<evidence type="ECO:0000259" key="1">
    <source>
        <dbReference type="Pfam" id="PF22599"/>
    </source>
</evidence>
<evidence type="ECO:0000313" key="3">
    <source>
        <dbReference type="Proteomes" id="UP000201838"/>
    </source>
</evidence>
<dbReference type="Proteomes" id="UP000201838">
    <property type="component" value="Unassembled WGS sequence"/>
</dbReference>
<dbReference type="InterPro" id="IPR054384">
    <property type="entry name" value="SecDF_P1_head"/>
</dbReference>
<dbReference type="Gene3D" id="3.30.1360.200">
    <property type="match status" value="1"/>
</dbReference>
<protein>
    <recommendedName>
        <fullName evidence="1">SecDF P1 head subdomain domain-containing protein</fullName>
    </recommendedName>
</protein>
<feature type="domain" description="SecDF P1 head subdomain" evidence="1">
    <location>
        <begin position="67"/>
        <end position="136"/>
    </location>
</feature>
<name>A0A238J1G8_9RHOB</name>
<keyword evidence="3" id="KW-1185">Reference proteome</keyword>
<sequence length="156" mass="16652">MFPRLSAAIHRRGSAPPDLPGMFSPKRKACLSAFCFCLGASAAPALAQSDLVFESPEARLEVSVARIEPVFMHGRPSVQFALDDPSSEAFAMLTGEMVGRKLAVSLCDHVLVKVVVQERLEGRGIINLPTIEAAIAVADVIQGTAECPTLAAHFHE</sequence>
<reference evidence="2 3" key="1">
    <citation type="submission" date="2017-05" db="EMBL/GenBank/DDBJ databases">
        <authorList>
            <person name="Song R."/>
            <person name="Chenine A.L."/>
            <person name="Ruprecht R.M."/>
        </authorList>
    </citation>
    <scope>NUCLEOTIDE SEQUENCE [LARGE SCALE GENOMIC DNA]</scope>
    <source>
        <strain evidence="2 3">CECT 8489</strain>
    </source>
</reference>
<evidence type="ECO:0000313" key="2">
    <source>
        <dbReference type="EMBL" id="SMX24151.1"/>
    </source>
</evidence>
<proteinExistence type="predicted"/>
<gene>
    <name evidence="2" type="ORF">BOA8489_02274</name>
</gene>
<dbReference type="EMBL" id="FXXQ01000007">
    <property type="protein sequence ID" value="SMX24151.1"/>
    <property type="molecule type" value="Genomic_DNA"/>
</dbReference>